<dbReference type="Proteomes" id="UP000326500">
    <property type="component" value="Unassembled WGS sequence"/>
</dbReference>
<dbReference type="GO" id="GO:0019843">
    <property type="term" value="F:rRNA binding"/>
    <property type="evidence" value="ECO:0007669"/>
    <property type="project" value="UniProtKB-UniRule"/>
</dbReference>
<keyword evidence="5 7" id="KW-0687">Ribonucleoprotein</keyword>
<dbReference type="HAMAP" id="MF_00531">
    <property type="entry name" value="Ribosomal_uS19"/>
    <property type="match status" value="1"/>
</dbReference>
<dbReference type="AlphaFoldDB" id="A0A1G8ZJ43"/>
<dbReference type="SUPFAM" id="SSF54570">
    <property type="entry name" value="Ribosomal protein S19"/>
    <property type="match status" value="1"/>
</dbReference>
<evidence type="ECO:0000256" key="3">
    <source>
        <dbReference type="ARBA" id="ARBA00022730"/>
    </source>
</evidence>
<keyword evidence="10" id="KW-1185">Reference proteome</keyword>
<dbReference type="GO" id="GO:0006412">
    <property type="term" value="P:translation"/>
    <property type="evidence" value="ECO:0007669"/>
    <property type="project" value="UniProtKB-UniRule"/>
</dbReference>
<evidence type="ECO:0000256" key="4">
    <source>
        <dbReference type="ARBA" id="ARBA00022980"/>
    </source>
</evidence>
<comment type="similarity">
    <text evidence="2 7 8">Belongs to the universal ribosomal protein uS19 family.</text>
</comment>
<dbReference type="PANTHER" id="PTHR11880">
    <property type="entry name" value="RIBOSOMAL PROTEIN S19P FAMILY MEMBER"/>
    <property type="match status" value="1"/>
</dbReference>
<evidence type="ECO:0000256" key="2">
    <source>
        <dbReference type="ARBA" id="ARBA00007345"/>
    </source>
</evidence>
<protein>
    <recommendedName>
        <fullName evidence="6 7">Small ribosomal subunit protein uS19</fullName>
    </recommendedName>
</protein>
<dbReference type="OrthoDB" id="30559at2157"/>
<evidence type="ECO:0000256" key="1">
    <source>
        <dbReference type="ARBA" id="ARBA00003239"/>
    </source>
</evidence>
<dbReference type="RefSeq" id="WP_066957305.1">
    <property type="nucleotide sequence ID" value="NZ_BCNX01000007.1"/>
</dbReference>
<sequence length="137" mass="15886">MAKKAQKRMPRRREEFTYRGYSIEDLQQMALTELLSIMPSRARRKFNRGLSREHEKLLSDIRSGDENIRTHLRDMVVMPEMVGKTILVHNGKEFQKVEIQPEAVFHYLGEFALTRKKVTHGSAGIGATRSSKYVPLK</sequence>
<keyword evidence="4 7" id="KW-0689">Ribosomal protein</keyword>
<reference evidence="9 10" key="1">
    <citation type="submission" date="2016-10" db="EMBL/GenBank/DDBJ databases">
        <authorList>
            <person name="Varghese N."/>
            <person name="Submissions S."/>
        </authorList>
    </citation>
    <scope>NUCLEOTIDE SEQUENCE [LARGE SCALE GENOMIC DNA]</scope>
    <source>
        <strain evidence="9 10">DSM 2373</strain>
    </source>
</reference>
<accession>A0A1G8ZJ43</accession>
<organism evidence="9 10">
    <name type="scientific">Methanoculleus thermophilus</name>
    <dbReference type="NCBI Taxonomy" id="2200"/>
    <lineage>
        <taxon>Archaea</taxon>
        <taxon>Methanobacteriati</taxon>
        <taxon>Methanobacteriota</taxon>
        <taxon>Stenosarchaea group</taxon>
        <taxon>Methanomicrobia</taxon>
        <taxon>Methanomicrobiales</taxon>
        <taxon>Methanomicrobiaceae</taxon>
        <taxon>Methanoculleus</taxon>
    </lineage>
</organism>
<dbReference type="InterPro" id="IPR023575">
    <property type="entry name" value="Ribosomal_uS19_SF"/>
</dbReference>
<evidence type="ECO:0000313" key="10">
    <source>
        <dbReference type="Proteomes" id="UP000326500"/>
    </source>
</evidence>
<keyword evidence="7" id="KW-0694">RNA-binding</keyword>
<evidence type="ECO:0000256" key="7">
    <source>
        <dbReference type="HAMAP-Rule" id="MF_00531"/>
    </source>
</evidence>
<dbReference type="STRING" id="2200.GCA_001571405_01339"/>
<dbReference type="Pfam" id="PF00203">
    <property type="entry name" value="Ribosomal_S19"/>
    <property type="match status" value="1"/>
</dbReference>
<keyword evidence="3 7" id="KW-0699">rRNA-binding</keyword>
<evidence type="ECO:0000256" key="8">
    <source>
        <dbReference type="RuleBase" id="RU003485"/>
    </source>
</evidence>
<evidence type="ECO:0000256" key="6">
    <source>
        <dbReference type="ARBA" id="ARBA00035163"/>
    </source>
</evidence>
<gene>
    <name evidence="7" type="primary">rps19p</name>
    <name evidence="9" type="ORF">SAMN04488571_104215</name>
</gene>
<dbReference type="PRINTS" id="PR00975">
    <property type="entry name" value="RIBOSOMALS19"/>
</dbReference>
<dbReference type="Gene3D" id="3.30.860.10">
    <property type="entry name" value="30s Ribosomal Protein S19, Chain A"/>
    <property type="match status" value="1"/>
</dbReference>
<dbReference type="GO" id="GO:0003735">
    <property type="term" value="F:structural constituent of ribosome"/>
    <property type="evidence" value="ECO:0007669"/>
    <property type="project" value="UniProtKB-UniRule"/>
</dbReference>
<dbReference type="InterPro" id="IPR005713">
    <property type="entry name" value="Ribosomal_uS19_euk/arc"/>
</dbReference>
<dbReference type="GO" id="GO:0022627">
    <property type="term" value="C:cytosolic small ribosomal subunit"/>
    <property type="evidence" value="ECO:0007669"/>
    <property type="project" value="UniProtKB-UniRule"/>
</dbReference>
<dbReference type="GO" id="GO:0000028">
    <property type="term" value="P:ribosomal small subunit assembly"/>
    <property type="evidence" value="ECO:0007669"/>
    <property type="project" value="TreeGrafter"/>
</dbReference>
<evidence type="ECO:0000256" key="5">
    <source>
        <dbReference type="ARBA" id="ARBA00023274"/>
    </source>
</evidence>
<proteinExistence type="inferred from homology"/>
<dbReference type="EMBL" id="FNFT01000004">
    <property type="protein sequence ID" value="SDK15071.1"/>
    <property type="molecule type" value="Genomic_DNA"/>
</dbReference>
<dbReference type="NCBIfam" id="TIGR01025">
    <property type="entry name" value="uS19_arch"/>
    <property type="match status" value="1"/>
</dbReference>
<dbReference type="InterPro" id="IPR002222">
    <property type="entry name" value="Ribosomal_uS19"/>
</dbReference>
<evidence type="ECO:0000313" key="9">
    <source>
        <dbReference type="EMBL" id="SDK15071.1"/>
    </source>
</evidence>
<dbReference type="PIRSF" id="PIRSF002144">
    <property type="entry name" value="Ribosomal_S19"/>
    <property type="match status" value="1"/>
</dbReference>
<name>A0A1G8ZJ43_9EURY</name>
<comment type="function">
    <text evidence="1 7">Protein S19 forms a complex with S13 that binds strongly to the 16S ribosomal RNA.</text>
</comment>
<dbReference type="NCBIfam" id="NF003121">
    <property type="entry name" value="PRK04038.1"/>
    <property type="match status" value="1"/>
</dbReference>
<dbReference type="PANTHER" id="PTHR11880:SF2">
    <property type="entry name" value="SMALL RIBOSOMAL SUBUNIT PROTEIN US19"/>
    <property type="match status" value="1"/>
</dbReference>
<dbReference type="FunFam" id="3.30.860.10:FF:000002">
    <property type="entry name" value="40S ribosomal protein S15"/>
    <property type="match status" value="1"/>
</dbReference>